<feature type="non-terminal residue" evidence="2">
    <location>
        <position position="1"/>
    </location>
</feature>
<keyword evidence="3" id="KW-1185">Reference proteome</keyword>
<dbReference type="Pfam" id="PF08423">
    <property type="entry name" value="Rad51"/>
    <property type="match status" value="1"/>
</dbReference>
<evidence type="ECO:0000313" key="3">
    <source>
        <dbReference type="Proteomes" id="UP000799436"/>
    </source>
</evidence>
<dbReference type="OrthoDB" id="10251254at2759"/>
<evidence type="ECO:0000313" key="2">
    <source>
        <dbReference type="EMBL" id="KAF2770170.1"/>
    </source>
</evidence>
<accession>A0A6G1LC12</accession>
<dbReference type="Proteomes" id="UP000799436">
    <property type="component" value="Unassembled WGS sequence"/>
</dbReference>
<organism evidence="2 3">
    <name type="scientific">Teratosphaeria nubilosa</name>
    <dbReference type="NCBI Taxonomy" id="161662"/>
    <lineage>
        <taxon>Eukaryota</taxon>
        <taxon>Fungi</taxon>
        <taxon>Dikarya</taxon>
        <taxon>Ascomycota</taxon>
        <taxon>Pezizomycotina</taxon>
        <taxon>Dothideomycetes</taxon>
        <taxon>Dothideomycetidae</taxon>
        <taxon>Mycosphaerellales</taxon>
        <taxon>Teratosphaeriaceae</taxon>
        <taxon>Teratosphaeria</taxon>
    </lineage>
</organism>
<reference evidence="2" key="1">
    <citation type="journal article" date="2020" name="Stud. Mycol.">
        <title>101 Dothideomycetes genomes: a test case for predicting lifestyles and emergence of pathogens.</title>
        <authorList>
            <person name="Haridas S."/>
            <person name="Albert R."/>
            <person name="Binder M."/>
            <person name="Bloem J."/>
            <person name="Labutti K."/>
            <person name="Salamov A."/>
            <person name="Andreopoulos B."/>
            <person name="Baker S."/>
            <person name="Barry K."/>
            <person name="Bills G."/>
            <person name="Bluhm B."/>
            <person name="Cannon C."/>
            <person name="Castanera R."/>
            <person name="Culley D."/>
            <person name="Daum C."/>
            <person name="Ezra D."/>
            <person name="Gonzalez J."/>
            <person name="Henrissat B."/>
            <person name="Kuo A."/>
            <person name="Liang C."/>
            <person name="Lipzen A."/>
            <person name="Lutzoni F."/>
            <person name="Magnuson J."/>
            <person name="Mondo S."/>
            <person name="Nolan M."/>
            <person name="Ohm R."/>
            <person name="Pangilinan J."/>
            <person name="Park H.-J."/>
            <person name="Ramirez L."/>
            <person name="Alfaro M."/>
            <person name="Sun H."/>
            <person name="Tritt A."/>
            <person name="Yoshinaga Y."/>
            <person name="Zwiers L.-H."/>
            <person name="Turgeon B."/>
            <person name="Goodwin S."/>
            <person name="Spatafora J."/>
            <person name="Crous P."/>
            <person name="Grigoriev I."/>
        </authorList>
    </citation>
    <scope>NUCLEOTIDE SEQUENCE</scope>
    <source>
        <strain evidence="2">CBS 116005</strain>
    </source>
</reference>
<name>A0A6G1LC12_9PEZI</name>
<dbReference type="AlphaFoldDB" id="A0A6G1LC12"/>
<evidence type="ECO:0000259" key="1">
    <source>
        <dbReference type="Pfam" id="PF08423"/>
    </source>
</evidence>
<gene>
    <name evidence="2" type="ORF">EJ03DRAFT_270957</name>
</gene>
<feature type="domain" description="Rad51-like C-terminal" evidence="1">
    <location>
        <begin position="1"/>
        <end position="44"/>
    </location>
</feature>
<sequence length="80" mass="8599">KNPLRGNIVAHALTSRMTLKKGRGKTRICKSYDSLCLPELGGGYRRSKSQGYGERPESCGDGGTQGPYAFVGSMFVSLSL</sequence>
<dbReference type="InterPro" id="IPR013632">
    <property type="entry name" value="Rad51_C"/>
</dbReference>
<proteinExistence type="predicted"/>
<protein>
    <recommendedName>
        <fullName evidence="1">Rad51-like C-terminal domain-containing protein</fullName>
    </recommendedName>
</protein>
<dbReference type="EMBL" id="ML995828">
    <property type="protein sequence ID" value="KAF2770170.1"/>
    <property type="molecule type" value="Genomic_DNA"/>
</dbReference>